<accession>A0A7N2LCM5</accession>
<dbReference type="InterPro" id="IPR017441">
    <property type="entry name" value="Protein_kinase_ATP_BS"/>
</dbReference>
<keyword evidence="9 15" id="KW-0547">Nucleotide-binding</keyword>
<dbReference type="Proteomes" id="UP000594261">
    <property type="component" value="Chromosome 4"/>
</dbReference>
<dbReference type="Gene3D" id="2.60.120.200">
    <property type="match status" value="1"/>
</dbReference>
<dbReference type="FunCoup" id="A0A7N2LCM5">
    <property type="interactions" value="206"/>
</dbReference>
<dbReference type="AlphaFoldDB" id="A0A7N2LCM5"/>
<name>A0A7N2LCM5_QUELO</name>
<feature type="transmembrane region" description="Helical" evidence="17">
    <location>
        <begin position="171"/>
        <end position="193"/>
    </location>
</feature>
<comment type="subcellular location">
    <subcellularLocation>
        <location evidence="1">Membrane</location>
        <topology evidence="1">Single-pass type I membrane protein</topology>
    </subcellularLocation>
</comment>
<dbReference type="SUPFAM" id="SSF49899">
    <property type="entry name" value="Concanavalin A-like lectins/glucanases"/>
    <property type="match status" value="1"/>
</dbReference>
<dbReference type="EnsemblPlants" id="QL04p009775:mrna">
    <property type="protein sequence ID" value="QL04p009775:mrna:CDS:2"/>
    <property type="gene ID" value="QL04p009775"/>
</dbReference>
<comment type="similarity">
    <text evidence="3">In the N-terminal section; belongs to the leguminous lectin family.</text>
</comment>
<dbReference type="GO" id="GO:0030246">
    <property type="term" value="F:carbohydrate binding"/>
    <property type="evidence" value="ECO:0007669"/>
    <property type="project" value="UniProtKB-KW"/>
</dbReference>
<evidence type="ECO:0000256" key="6">
    <source>
        <dbReference type="ARBA" id="ARBA00022692"/>
    </source>
</evidence>
<reference evidence="19" key="2">
    <citation type="submission" date="2021-01" db="UniProtKB">
        <authorList>
            <consortium name="EnsemblPlants"/>
        </authorList>
    </citation>
    <scope>IDENTIFICATION</scope>
</reference>
<comment type="similarity">
    <text evidence="2">Belongs to the leguminous lectin family.</text>
</comment>
<feature type="region of interest" description="Disordered" evidence="16">
    <location>
        <begin position="538"/>
        <end position="557"/>
    </location>
</feature>
<dbReference type="GO" id="GO:0004672">
    <property type="term" value="F:protein kinase activity"/>
    <property type="evidence" value="ECO:0007669"/>
    <property type="project" value="InterPro"/>
</dbReference>
<feature type="compositionally biased region" description="Polar residues" evidence="16">
    <location>
        <begin position="543"/>
        <end position="557"/>
    </location>
</feature>
<protein>
    <recommendedName>
        <fullName evidence="18">Protein kinase domain-containing protein</fullName>
    </recommendedName>
</protein>
<evidence type="ECO:0000256" key="12">
    <source>
        <dbReference type="ARBA" id="ARBA00022989"/>
    </source>
</evidence>
<dbReference type="SMART" id="SM00220">
    <property type="entry name" value="S_TKc"/>
    <property type="match status" value="1"/>
</dbReference>
<keyword evidence="13 17" id="KW-0472">Membrane</keyword>
<evidence type="ECO:0000256" key="14">
    <source>
        <dbReference type="ARBA" id="ARBA00023170"/>
    </source>
</evidence>
<keyword evidence="10" id="KW-0418">Kinase</keyword>
<dbReference type="InterPro" id="IPR011009">
    <property type="entry name" value="Kinase-like_dom_sf"/>
</dbReference>
<evidence type="ECO:0000256" key="4">
    <source>
        <dbReference type="ARBA" id="ARBA00010217"/>
    </source>
</evidence>
<feature type="domain" description="Protein kinase" evidence="18">
    <location>
        <begin position="234"/>
        <end position="519"/>
    </location>
</feature>
<evidence type="ECO:0000256" key="1">
    <source>
        <dbReference type="ARBA" id="ARBA00004479"/>
    </source>
</evidence>
<evidence type="ECO:0000256" key="7">
    <source>
        <dbReference type="ARBA" id="ARBA00022729"/>
    </source>
</evidence>
<evidence type="ECO:0000256" key="10">
    <source>
        <dbReference type="ARBA" id="ARBA00022777"/>
    </source>
</evidence>
<keyword evidence="14" id="KW-0675">Receptor</keyword>
<feature type="binding site" evidence="15">
    <location>
        <position position="261"/>
    </location>
    <ligand>
        <name>ATP</name>
        <dbReference type="ChEBI" id="CHEBI:30616"/>
    </ligand>
</feature>
<dbReference type="CDD" id="cd14066">
    <property type="entry name" value="STKc_IRAK"/>
    <property type="match status" value="1"/>
</dbReference>
<keyword evidence="6 17" id="KW-0812">Transmembrane</keyword>
<dbReference type="PROSITE" id="PS50011">
    <property type="entry name" value="PROTEIN_KINASE_DOM"/>
    <property type="match status" value="1"/>
</dbReference>
<proteinExistence type="inferred from homology"/>
<dbReference type="Pfam" id="PF00069">
    <property type="entry name" value="Pkinase"/>
    <property type="match status" value="1"/>
</dbReference>
<comment type="similarity">
    <text evidence="4">In the C-terminal section; belongs to the protein kinase superfamily. Ser/Thr protein kinase family.</text>
</comment>
<reference evidence="19 20" key="1">
    <citation type="journal article" date="2016" name="G3 (Bethesda)">
        <title>First Draft Assembly and Annotation of the Genome of a California Endemic Oak Quercus lobata Nee (Fagaceae).</title>
        <authorList>
            <person name="Sork V.L."/>
            <person name="Fitz-Gibbon S.T."/>
            <person name="Puiu D."/>
            <person name="Crepeau M."/>
            <person name="Gugger P.F."/>
            <person name="Sherman R."/>
            <person name="Stevens K."/>
            <person name="Langley C.H."/>
            <person name="Pellegrini M."/>
            <person name="Salzberg S.L."/>
        </authorList>
    </citation>
    <scope>NUCLEOTIDE SEQUENCE [LARGE SCALE GENOMIC DNA]</scope>
    <source>
        <strain evidence="19 20">cv. SW786</strain>
    </source>
</reference>
<evidence type="ECO:0000313" key="20">
    <source>
        <dbReference type="Proteomes" id="UP000594261"/>
    </source>
</evidence>
<sequence>MAFILAADPILPQNSSGQWLGIVNESTNGSHQAQIVAIEFDTRQSYQDLDDNHVGLDVNSIHSIEQVSLTKYGINLSETYLYDAIKVRVQYDGKVMNISAKTNKTSEYKLISRPLELSSYLPETVFVGFSASTGDAIQINCLRSWEFHGSKIADETHTAVPVPVPVPAVLLWAWITVPAMLIVFSMFAFYLYWQRKHREQPEDAYPRIEDLIQGSSMAPQKFKFKDLRKATGNFNPRNKLGKGGFGTVYKGFLASKEVAVKRISKDSSQGKQEFIAEVTTIGSLHHRNLVRLIGWCYERHELLLVYEFMPNCSLDRFIYGNEELGMEEPTLGWERRHTIIYGVAQALDYLHDGCEKRVLHRDIKASNIMLDSEFNAKLGDFGLARTLQQSENTHHTTKVIAGTPGYMAPETFLTGRATVETDVYAFGVLVLEVVSGRKPGNQNEQSDYNNNIVHWLWDLHRKERILDAIDSRLTKEFDEEGMLSMPVLALACCHPNPHQRPSMRTVLQVLTGEVPPPLVPTERPAFVWPAMPPSFKEDAEKFSSGSQLSPFTKLTGR</sequence>
<dbReference type="InterPro" id="IPR008271">
    <property type="entry name" value="Ser/Thr_kinase_AS"/>
</dbReference>
<dbReference type="InterPro" id="IPR013320">
    <property type="entry name" value="ConA-like_dom_sf"/>
</dbReference>
<evidence type="ECO:0000256" key="16">
    <source>
        <dbReference type="SAM" id="MobiDB-lite"/>
    </source>
</evidence>
<dbReference type="InterPro" id="IPR000719">
    <property type="entry name" value="Prot_kinase_dom"/>
</dbReference>
<evidence type="ECO:0000313" key="19">
    <source>
        <dbReference type="EnsemblPlants" id="QL04p009775:mrna:CDS:2"/>
    </source>
</evidence>
<dbReference type="InterPro" id="IPR050528">
    <property type="entry name" value="L-type_Lectin-RKs"/>
</dbReference>
<evidence type="ECO:0000256" key="8">
    <source>
        <dbReference type="ARBA" id="ARBA00022734"/>
    </source>
</evidence>
<evidence type="ECO:0000256" key="3">
    <source>
        <dbReference type="ARBA" id="ARBA00008536"/>
    </source>
</evidence>
<dbReference type="PROSITE" id="PS00107">
    <property type="entry name" value="PROTEIN_KINASE_ATP"/>
    <property type="match status" value="1"/>
</dbReference>
<dbReference type="PANTHER" id="PTHR27007">
    <property type="match status" value="1"/>
</dbReference>
<evidence type="ECO:0000256" key="17">
    <source>
        <dbReference type="SAM" id="Phobius"/>
    </source>
</evidence>
<evidence type="ECO:0000256" key="9">
    <source>
        <dbReference type="ARBA" id="ARBA00022741"/>
    </source>
</evidence>
<keyword evidence="12 17" id="KW-1133">Transmembrane helix</keyword>
<dbReference type="GO" id="GO:0005524">
    <property type="term" value="F:ATP binding"/>
    <property type="evidence" value="ECO:0007669"/>
    <property type="project" value="UniProtKB-UniRule"/>
</dbReference>
<keyword evidence="8" id="KW-0430">Lectin</keyword>
<keyword evidence="5" id="KW-0808">Transferase</keyword>
<keyword evidence="20" id="KW-1185">Reference proteome</keyword>
<dbReference type="CDD" id="cd06899">
    <property type="entry name" value="lectin_legume_LecRK_Arcelin_ConA"/>
    <property type="match status" value="1"/>
</dbReference>
<evidence type="ECO:0000259" key="18">
    <source>
        <dbReference type="PROSITE" id="PS50011"/>
    </source>
</evidence>
<dbReference type="FunFam" id="3.30.200.20:FF:000476">
    <property type="entry name" value="Probable L-type lectin-domain containing receptor kinase S.5"/>
    <property type="match status" value="1"/>
</dbReference>
<dbReference type="InterPro" id="IPR001220">
    <property type="entry name" value="Legume_lectin_dom"/>
</dbReference>
<dbReference type="FunFam" id="1.10.510.10:FF:000626">
    <property type="entry name" value="probable L-type lectin-domain containing receptor kinase S.5"/>
    <property type="match status" value="1"/>
</dbReference>
<dbReference type="OMA" id="HIVDWTW"/>
<evidence type="ECO:0000256" key="5">
    <source>
        <dbReference type="ARBA" id="ARBA00022679"/>
    </source>
</evidence>
<dbReference type="Gene3D" id="1.10.510.10">
    <property type="entry name" value="Transferase(Phosphotransferase) domain 1"/>
    <property type="match status" value="1"/>
</dbReference>
<dbReference type="InParanoid" id="A0A7N2LCM5"/>
<dbReference type="EMBL" id="LRBV02000004">
    <property type="status" value="NOT_ANNOTATED_CDS"/>
    <property type="molecule type" value="Genomic_DNA"/>
</dbReference>
<dbReference type="Pfam" id="PF00139">
    <property type="entry name" value="Lectin_legB"/>
    <property type="match status" value="1"/>
</dbReference>
<dbReference type="Gene3D" id="3.30.200.20">
    <property type="entry name" value="Phosphorylase Kinase, domain 1"/>
    <property type="match status" value="1"/>
</dbReference>
<evidence type="ECO:0000256" key="2">
    <source>
        <dbReference type="ARBA" id="ARBA00007606"/>
    </source>
</evidence>
<evidence type="ECO:0000256" key="13">
    <source>
        <dbReference type="ARBA" id="ARBA00023136"/>
    </source>
</evidence>
<keyword evidence="7" id="KW-0732">Signal</keyword>
<dbReference type="SUPFAM" id="SSF56112">
    <property type="entry name" value="Protein kinase-like (PK-like)"/>
    <property type="match status" value="1"/>
</dbReference>
<organism evidence="19 20">
    <name type="scientific">Quercus lobata</name>
    <name type="common">Valley oak</name>
    <dbReference type="NCBI Taxonomy" id="97700"/>
    <lineage>
        <taxon>Eukaryota</taxon>
        <taxon>Viridiplantae</taxon>
        <taxon>Streptophyta</taxon>
        <taxon>Embryophyta</taxon>
        <taxon>Tracheophyta</taxon>
        <taxon>Spermatophyta</taxon>
        <taxon>Magnoliopsida</taxon>
        <taxon>eudicotyledons</taxon>
        <taxon>Gunneridae</taxon>
        <taxon>Pentapetalae</taxon>
        <taxon>rosids</taxon>
        <taxon>fabids</taxon>
        <taxon>Fagales</taxon>
        <taxon>Fagaceae</taxon>
        <taxon>Quercus</taxon>
    </lineage>
</organism>
<evidence type="ECO:0000256" key="11">
    <source>
        <dbReference type="ARBA" id="ARBA00022840"/>
    </source>
</evidence>
<evidence type="ECO:0000256" key="15">
    <source>
        <dbReference type="PROSITE-ProRule" id="PRU10141"/>
    </source>
</evidence>
<dbReference type="GO" id="GO:0016020">
    <property type="term" value="C:membrane"/>
    <property type="evidence" value="ECO:0007669"/>
    <property type="project" value="UniProtKB-SubCell"/>
</dbReference>
<keyword evidence="11 15" id="KW-0067">ATP-binding</keyword>
<dbReference type="Gramene" id="QL04p009775:mrna">
    <property type="protein sequence ID" value="QL04p009775:mrna:CDS:2"/>
    <property type="gene ID" value="QL04p009775"/>
</dbReference>
<dbReference type="PROSITE" id="PS00108">
    <property type="entry name" value="PROTEIN_KINASE_ST"/>
    <property type="match status" value="1"/>
</dbReference>